<accession>A0A4U6XNC0</accession>
<keyword evidence="3" id="KW-1185">Reference proteome</keyword>
<dbReference type="EMBL" id="PJEX01000048">
    <property type="protein sequence ID" value="TKW57201.1"/>
    <property type="molecule type" value="Genomic_DNA"/>
</dbReference>
<dbReference type="Proteomes" id="UP000310108">
    <property type="component" value="Unassembled WGS sequence"/>
</dbReference>
<name>A0A4U6XNC0_9PEZI</name>
<reference evidence="2 3" key="1">
    <citation type="journal article" date="2019" name="PLoS ONE">
        <title>Comparative genome analysis indicates high evolutionary potential of pathogenicity genes in Colletotrichum tanaceti.</title>
        <authorList>
            <person name="Lelwala R.V."/>
            <person name="Korhonen P.K."/>
            <person name="Young N.D."/>
            <person name="Scott J.B."/>
            <person name="Ades P.A."/>
            <person name="Gasser R.B."/>
            <person name="Taylor P.W.J."/>
        </authorList>
    </citation>
    <scope>NUCLEOTIDE SEQUENCE [LARGE SCALE GENOMIC DNA]</scope>
    <source>
        <strain evidence="2">BRIP57314</strain>
    </source>
</reference>
<sequence>MKNLFLILAGVAFLTAAAANAVINPQGAVDKAHEAIAEKERRNDDNLPPRARARARAAGDTVTLHPRECEISCPVNLYWCRYAPYNYKCDRNGKLQRDRRSEDCEQARYGCWCGCDWRAPGIEKKDGPASAAEVFESE</sequence>
<evidence type="ECO:0000313" key="3">
    <source>
        <dbReference type="Proteomes" id="UP000310108"/>
    </source>
</evidence>
<gene>
    <name evidence="2" type="ORF">CTA1_6647</name>
</gene>
<feature type="signal peptide" evidence="1">
    <location>
        <begin position="1"/>
        <end position="19"/>
    </location>
</feature>
<comment type="caution">
    <text evidence="2">The sequence shown here is derived from an EMBL/GenBank/DDBJ whole genome shotgun (WGS) entry which is preliminary data.</text>
</comment>
<dbReference type="AlphaFoldDB" id="A0A4U6XNC0"/>
<keyword evidence="1" id="KW-0732">Signal</keyword>
<evidence type="ECO:0000256" key="1">
    <source>
        <dbReference type="SAM" id="SignalP"/>
    </source>
</evidence>
<proteinExistence type="predicted"/>
<evidence type="ECO:0000313" key="2">
    <source>
        <dbReference type="EMBL" id="TKW57201.1"/>
    </source>
</evidence>
<feature type="chain" id="PRO_5020772915" evidence="1">
    <location>
        <begin position="20"/>
        <end position="138"/>
    </location>
</feature>
<organism evidence="2 3">
    <name type="scientific">Colletotrichum tanaceti</name>
    <dbReference type="NCBI Taxonomy" id="1306861"/>
    <lineage>
        <taxon>Eukaryota</taxon>
        <taxon>Fungi</taxon>
        <taxon>Dikarya</taxon>
        <taxon>Ascomycota</taxon>
        <taxon>Pezizomycotina</taxon>
        <taxon>Sordariomycetes</taxon>
        <taxon>Hypocreomycetidae</taxon>
        <taxon>Glomerellales</taxon>
        <taxon>Glomerellaceae</taxon>
        <taxon>Colletotrichum</taxon>
        <taxon>Colletotrichum destructivum species complex</taxon>
    </lineage>
</organism>
<protein>
    <submittedName>
        <fullName evidence="2">Uncharacterized protein</fullName>
    </submittedName>
</protein>
<dbReference type="OrthoDB" id="4799055at2759"/>